<dbReference type="PROSITE" id="PS51683">
    <property type="entry name" value="SAM_OMT_II"/>
    <property type="match status" value="1"/>
</dbReference>
<dbReference type="InterPro" id="IPR016461">
    <property type="entry name" value="COMT-like"/>
</dbReference>
<dbReference type="InterPro" id="IPR001077">
    <property type="entry name" value="COMT_C"/>
</dbReference>
<dbReference type="OrthoDB" id="9767938at2"/>
<reference evidence="6 7" key="1">
    <citation type="submission" date="2013-11" db="EMBL/GenBank/DDBJ databases">
        <title>Metagenomic analysis of a methanogenic consortium involved in long chain n-alkane degradation.</title>
        <authorList>
            <person name="Davidova I.A."/>
            <person name="Callaghan A.V."/>
            <person name="Wawrik B."/>
            <person name="Pruitt S."/>
            <person name="Marks C."/>
            <person name="Duncan K.E."/>
            <person name="Suflita J.M."/>
        </authorList>
    </citation>
    <scope>NUCLEOTIDE SEQUENCE [LARGE SCALE GENOMIC DNA]</scope>
    <source>
        <strain evidence="6 7">SPR</strain>
    </source>
</reference>
<keyword evidence="7" id="KW-1185">Reference proteome</keyword>
<comment type="caution">
    <text evidence="6">The sequence shown here is derived from an EMBL/GenBank/DDBJ whole genome shotgun (WGS) entry which is preliminary data.</text>
</comment>
<keyword evidence="3" id="KW-0949">S-adenosyl-L-methionine</keyword>
<dbReference type="CDD" id="cd02440">
    <property type="entry name" value="AdoMet_MTases"/>
    <property type="match status" value="1"/>
</dbReference>
<dbReference type="InterPro" id="IPR029063">
    <property type="entry name" value="SAM-dependent_MTases_sf"/>
</dbReference>
<protein>
    <submittedName>
        <fullName evidence="6">Type 12 methyltransferase</fullName>
    </submittedName>
</protein>
<evidence type="ECO:0000313" key="6">
    <source>
        <dbReference type="EMBL" id="KIX12079.1"/>
    </source>
</evidence>
<dbReference type="Pfam" id="PF00891">
    <property type="entry name" value="Methyltransf_2"/>
    <property type="match status" value="1"/>
</dbReference>
<dbReference type="PANTHER" id="PTHR43712:SF2">
    <property type="entry name" value="O-METHYLTRANSFERASE CICE"/>
    <property type="match status" value="1"/>
</dbReference>
<dbReference type="InParanoid" id="A0A0D2J1J9"/>
<sequence length="341" mass="37710">MSFLPDLDVDFKEIHDVIYQTIQGRVLMSALELKVFDYLEEPATVGQVAEAIKVPEFRCRIFLDTLAASGFVTKKQDTYTNTRAGALYLASQGEASLGELLLGSWRMMLDPLNSLTQDLKQGFEEDTEHEHIGSEEVWTKMAHANAQYARAGLAQLAVEQMSALPSFNSMRKMLDMGGGPGLVALALAEANPDLKAVVLDQPAVVKVAQEYIDRYGFSERVSVLGADYVNDDIGESYDLVWASATFNFFRSELPDIFKKIHQSLKPGGVFACFQDGLTHQGTQPKEMLFSAFTAHLRDEMTAFHQGEIAQTMLDAGFNKVRSRTLETAAGPMDLDVAFKLS</sequence>
<feature type="domain" description="O-methyltransferase dimerisation" evidence="5">
    <location>
        <begin position="24"/>
        <end position="91"/>
    </location>
</feature>
<evidence type="ECO:0000256" key="2">
    <source>
        <dbReference type="ARBA" id="ARBA00022679"/>
    </source>
</evidence>
<dbReference type="Proteomes" id="UP000032233">
    <property type="component" value="Unassembled WGS sequence"/>
</dbReference>
<accession>A0A0D2J1J9</accession>
<dbReference type="RefSeq" id="WP_044350821.1">
    <property type="nucleotide sequence ID" value="NZ_AZAC01000034.1"/>
</dbReference>
<dbReference type="GO" id="GO:0046983">
    <property type="term" value="F:protein dimerization activity"/>
    <property type="evidence" value="ECO:0007669"/>
    <property type="project" value="InterPro"/>
</dbReference>
<evidence type="ECO:0000259" key="5">
    <source>
        <dbReference type="Pfam" id="PF08100"/>
    </source>
</evidence>
<dbReference type="Pfam" id="PF08100">
    <property type="entry name" value="Dimerisation"/>
    <property type="match status" value="1"/>
</dbReference>
<dbReference type="InterPro" id="IPR012967">
    <property type="entry name" value="COMT_dimerisation"/>
</dbReference>
<keyword evidence="1 6" id="KW-0489">Methyltransferase</keyword>
<dbReference type="Gene3D" id="1.10.10.10">
    <property type="entry name" value="Winged helix-like DNA-binding domain superfamily/Winged helix DNA-binding domain"/>
    <property type="match status" value="1"/>
</dbReference>
<dbReference type="GO" id="GO:0032259">
    <property type="term" value="P:methylation"/>
    <property type="evidence" value="ECO:0007669"/>
    <property type="project" value="UniProtKB-KW"/>
</dbReference>
<dbReference type="InterPro" id="IPR036390">
    <property type="entry name" value="WH_DNA-bd_sf"/>
</dbReference>
<name>A0A0D2J1J9_9BACT</name>
<proteinExistence type="predicted"/>
<organism evidence="6 7">
    <name type="scientific">Dethiosulfatarculus sandiegensis</name>
    <dbReference type="NCBI Taxonomy" id="1429043"/>
    <lineage>
        <taxon>Bacteria</taxon>
        <taxon>Pseudomonadati</taxon>
        <taxon>Thermodesulfobacteriota</taxon>
        <taxon>Desulfarculia</taxon>
        <taxon>Desulfarculales</taxon>
        <taxon>Desulfarculaceae</taxon>
        <taxon>Dethiosulfatarculus</taxon>
    </lineage>
</organism>
<dbReference type="SUPFAM" id="SSF46785">
    <property type="entry name" value="Winged helix' DNA-binding domain"/>
    <property type="match status" value="1"/>
</dbReference>
<evidence type="ECO:0000313" key="7">
    <source>
        <dbReference type="Proteomes" id="UP000032233"/>
    </source>
</evidence>
<dbReference type="EMBL" id="AZAC01000034">
    <property type="protein sequence ID" value="KIX12079.1"/>
    <property type="molecule type" value="Genomic_DNA"/>
</dbReference>
<evidence type="ECO:0000256" key="1">
    <source>
        <dbReference type="ARBA" id="ARBA00022603"/>
    </source>
</evidence>
<dbReference type="STRING" id="1429043.X474_19775"/>
<dbReference type="AlphaFoldDB" id="A0A0D2J1J9"/>
<evidence type="ECO:0000259" key="4">
    <source>
        <dbReference type="Pfam" id="PF00891"/>
    </source>
</evidence>
<dbReference type="GO" id="GO:0008171">
    <property type="term" value="F:O-methyltransferase activity"/>
    <property type="evidence" value="ECO:0007669"/>
    <property type="project" value="InterPro"/>
</dbReference>
<gene>
    <name evidence="6" type="ORF">X474_19775</name>
</gene>
<dbReference type="SUPFAM" id="SSF53335">
    <property type="entry name" value="S-adenosyl-L-methionine-dependent methyltransferases"/>
    <property type="match status" value="1"/>
</dbReference>
<dbReference type="Gene3D" id="3.40.50.150">
    <property type="entry name" value="Vaccinia Virus protein VP39"/>
    <property type="match status" value="1"/>
</dbReference>
<dbReference type="PANTHER" id="PTHR43712">
    <property type="entry name" value="PUTATIVE (AFU_ORTHOLOGUE AFUA_4G14580)-RELATED"/>
    <property type="match status" value="1"/>
</dbReference>
<keyword evidence="2 6" id="KW-0808">Transferase</keyword>
<evidence type="ECO:0000256" key="3">
    <source>
        <dbReference type="ARBA" id="ARBA00022691"/>
    </source>
</evidence>
<feature type="domain" description="O-methyltransferase C-terminal" evidence="4">
    <location>
        <begin position="154"/>
        <end position="317"/>
    </location>
</feature>
<dbReference type="InterPro" id="IPR036388">
    <property type="entry name" value="WH-like_DNA-bd_sf"/>
</dbReference>